<comment type="caution">
    <text evidence="5">The sequence shown here is derived from an EMBL/GenBank/DDBJ whole genome shotgun (WGS) entry which is preliminary data.</text>
</comment>
<dbReference type="EC" id="3.4.14.12" evidence="5"/>
<dbReference type="InterPro" id="IPR001375">
    <property type="entry name" value="Peptidase_S9_cat"/>
</dbReference>
<dbReference type="SUPFAM" id="SSF53474">
    <property type="entry name" value="alpha/beta-Hydrolases"/>
    <property type="match status" value="1"/>
</dbReference>
<proteinExistence type="predicted"/>
<dbReference type="PANTHER" id="PTHR42776:SF27">
    <property type="entry name" value="DIPEPTIDYL PEPTIDASE FAMILY MEMBER 6"/>
    <property type="match status" value="1"/>
</dbReference>
<dbReference type="RefSeq" id="WP_245829498.1">
    <property type="nucleotide sequence ID" value="NZ_NBBI01000005.1"/>
</dbReference>
<feature type="chain" id="PRO_5012828742" evidence="2">
    <location>
        <begin position="21"/>
        <end position="655"/>
    </location>
</feature>
<keyword evidence="1 5" id="KW-0378">Hydrolase</keyword>
<sequence>MLAALLASALPAVVSAQQSAAPLARAFGAREGISQVSLSPDGSRVAMIVPIGTRGNALMIADPAKGGMPVSVMQTSGNPERLISCQWATTDRLVCRAYVTARNSNLIEAYTRLFAIDADGGNFKLITARVNDHSLYFHGDGGRILDLTGDGKGNVLIARQYVPESSIDRVIQRNDEGLGVERVDLKSVQRRPVERAKRDAVEYITDGVGTVRIMGIRPTAGTGYSASEINYFYRKLDSKTWEPLSKLEILGGRYKGFNPYAVDPKLNVVFGFDDYNGRQALWKVALDGTMKRDMVLASNQVDVDDLIRIGRHQRVVGASIATDFRRPEFFDTELSALSKALGKALPKQPLVSFVDASTDESKLLMFAGGDTHPGAFYLFDKPSRKLAEVLPVRAELADVPLATMKAITFPAADGTKIPGYLTLPVNSDGKNLPAIVMPHGGPSARDEWGFDWWAQFFAARGFAVLQPNFRGSAGYGSDWFADNGFRSWKTAIGDVNDAGRWLQSSGIARQGKLAIVGWSYGGYAALQSGVVDPDLYKAVIAVAPVTDLAAWKQEFFERSNYPQVLQMVGDGPHVREGSPAQNAAAIRAPVLMFHGDLDLNVEIEESRLMDRALRSAGKSVELVEYKGLAHSLDDSAARADMLERSDVFLRKSLGL</sequence>
<dbReference type="Proteomes" id="UP000197290">
    <property type="component" value="Unassembled WGS sequence"/>
</dbReference>
<keyword evidence="2" id="KW-0732">Signal</keyword>
<name>A0A245ZGG1_9SPHN</name>
<feature type="domain" description="Lipoprotein LpqB C-terminal" evidence="4">
    <location>
        <begin position="27"/>
        <end position="95"/>
    </location>
</feature>
<keyword evidence="6" id="KW-1185">Reference proteome</keyword>
<dbReference type="AlphaFoldDB" id="A0A245ZGG1"/>
<dbReference type="GO" id="GO:0006508">
    <property type="term" value="P:proteolysis"/>
    <property type="evidence" value="ECO:0007669"/>
    <property type="project" value="InterPro"/>
</dbReference>
<gene>
    <name evidence="5" type="primary">ptpA_3</name>
    <name evidence="5" type="ORF">SPDO_26570</name>
</gene>
<dbReference type="Gene3D" id="3.40.50.1820">
    <property type="entry name" value="alpha/beta hydrolase"/>
    <property type="match status" value="1"/>
</dbReference>
<dbReference type="PANTHER" id="PTHR42776">
    <property type="entry name" value="SERINE PEPTIDASE S9 FAMILY MEMBER"/>
    <property type="match status" value="1"/>
</dbReference>
<reference evidence="5 6" key="1">
    <citation type="submission" date="2017-03" db="EMBL/GenBank/DDBJ databases">
        <title>Genome sequence of Sphingomonas dokdonensis DSM 21029.</title>
        <authorList>
            <person name="Poehlein A."/>
            <person name="Wuebbeler J.H."/>
            <person name="Steinbuechel A."/>
            <person name="Daniel R."/>
        </authorList>
    </citation>
    <scope>NUCLEOTIDE SEQUENCE [LARGE SCALE GENOMIC DNA]</scope>
    <source>
        <strain evidence="5 6">DSM 21029</strain>
    </source>
</reference>
<dbReference type="InterPro" id="IPR029058">
    <property type="entry name" value="AB_hydrolase_fold"/>
</dbReference>
<dbReference type="Pfam" id="PF00326">
    <property type="entry name" value="Peptidase_S9"/>
    <property type="match status" value="1"/>
</dbReference>
<dbReference type="InterPro" id="IPR018910">
    <property type="entry name" value="LpqB_C"/>
</dbReference>
<protein>
    <submittedName>
        <fullName evidence="5">Prolyl tripeptidyl peptidase</fullName>
        <ecNumber evidence="5">3.4.14.12</ecNumber>
    </submittedName>
</protein>
<evidence type="ECO:0000259" key="3">
    <source>
        <dbReference type="Pfam" id="PF00326"/>
    </source>
</evidence>
<accession>A0A245ZGG1</accession>
<dbReference type="Pfam" id="PF10647">
    <property type="entry name" value="Gmad1"/>
    <property type="match status" value="1"/>
</dbReference>
<dbReference type="GO" id="GO:0004252">
    <property type="term" value="F:serine-type endopeptidase activity"/>
    <property type="evidence" value="ECO:0007669"/>
    <property type="project" value="TreeGrafter"/>
</dbReference>
<dbReference type="SUPFAM" id="SSF82171">
    <property type="entry name" value="DPP6 N-terminal domain-like"/>
    <property type="match status" value="1"/>
</dbReference>
<evidence type="ECO:0000259" key="4">
    <source>
        <dbReference type="Pfam" id="PF10647"/>
    </source>
</evidence>
<evidence type="ECO:0000313" key="5">
    <source>
        <dbReference type="EMBL" id="OWK28822.1"/>
    </source>
</evidence>
<organism evidence="5 6">
    <name type="scientific">Sphingomonas dokdonensis</name>
    <dbReference type="NCBI Taxonomy" id="344880"/>
    <lineage>
        <taxon>Bacteria</taxon>
        <taxon>Pseudomonadati</taxon>
        <taxon>Pseudomonadota</taxon>
        <taxon>Alphaproteobacteria</taxon>
        <taxon>Sphingomonadales</taxon>
        <taxon>Sphingomonadaceae</taxon>
        <taxon>Sphingomonas</taxon>
    </lineage>
</organism>
<feature type="domain" description="Peptidase S9 prolyl oligopeptidase catalytic" evidence="3">
    <location>
        <begin position="448"/>
        <end position="654"/>
    </location>
</feature>
<evidence type="ECO:0000313" key="6">
    <source>
        <dbReference type="Proteomes" id="UP000197290"/>
    </source>
</evidence>
<evidence type="ECO:0000256" key="1">
    <source>
        <dbReference type="ARBA" id="ARBA00022801"/>
    </source>
</evidence>
<feature type="signal peptide" evidence="2">
    <location>
        <begin position="1"/>
        <end position="20"/>
    </location>
</feature>
<dbReference type="EMBL" id="NBBI01000005">
    <property type="protein sequence ID" value="OWK28822.1"/>
    <property type="molecule type" value="Genomic_DNA"/>
</dbReference>
<evidence type="ECO:0000256" key="2">
    <source>
        <dbReference type="SAM" id="SignalP"/>
    </source>
</evidence>